<evidence type="ECO:0000259" key="1">
    <source>
        <dbReference type="Pfam" id="PF03033"/>
    </source>
</evidence>
<dbReference type="STRING" id="1192034.CAP_5959"/>
<gene>
    <name evidence="3" type="ORF">CAP_5959</name>
</gene>
<dbReference type="EMBL" id="ASRX01000005">
    <property type="protein sequence ID" value="EYF08199.1"/>
    <property type="molecule type" value="Genomic_DNA"/>
</dbReference>
<dbReference type="CDD" id="cd03784">
    <property type="entry name" value="GT1_Gtf-like"/>
    <property type="match status" value="1"/>
</dbReference>
<evidence type="ECO:0000313" key="4">
    <source>
        <dbReference type="Proteomes" id="UP000019678"/>
    </source>
</evidence>
<dbReference type="AlphaFoldDB" id="A0A017TG35"/>
<reference evidence="3 4" key="1">
    <citation type="submission" date="2013-05" db="EMBL/GenBank/DDBJ databases">
        <title>Genome assembly of Chondromyces apiculatus DSM 436.</title>
        <authorList>
            <person name="Sharma G."/>
            <person name="Khatri I."/>
            <person name="Kaur C."/>
            <person name="Mayilraj S."/>
            <person name="Subramanian S."/>
        </authorList>
    </citation>
    <scope>NUCLEOTIDE SEQUENCE [LARGE SCALE GENOMIC DNA]</scope>
    <source>
        <strain evidence="3 4">DSM 436</strain>
    </source>
</reference>
<comment type="caution">
    <text evidence="3">The sequence shown here is derived from an EMBL/GenBank/DDBJ whole genome shotgun (WGS) entry which is preliminary data.</text>
</comment>
<dbReference type="eggNOG" id="COG1819">
    <property type="taxonomic scope" value="Bacteria"/>
</dbReference>
<dbReference type="Proteomes" id="UP000019678">
    <property type="component" value="Unassembled WGS sequence"/>
</dbReference>
<dbReference type="GO" id="GO:0016758">
    <property type="term" value="F:hexosyltransferase activity"/>
    <property type="evidence" value="ECO:0007669"/>
    <property type="project" value="InterPro"/>
</dbReference>
<accession>A0A017TG35</accession>
<protein>
    <submittedName>
        <fullName evidence="3">UDP-glucose:sterol glucosyltransferase</fullName>
    </submittedName>
</protein>
<organism evidence="3 4">
    <name type="scientific">Chondromyces apiculatus DSM 436</name>
    <dbReference type="NCBI Taxonomy" id="1192034"/>
    <lineage>
        <taxon>Bacteria</taxon>
        <taxon>Pseudomonadati</taxon>
        <taxon>Myxococcota</taxon>
        <taxon>Polyangia</taxon>
        <taxon>Polyangiales</taxon>
        <taxon>Polyangiaceae</taxon>
        <taxon>Chondromyces</taxon>
    </lineage>
</organism>
<dbReference type="FunFam" id="3.40.50.2000:FF:000009">
    <property type="entry name" value="Sterol 3-beta-glucosyltransferase UGT80A2"/>
    <property type="match status" value="1"/>
</dbReference>
<dbReference type="Gene3D" id="3.40.50.2000">
    <property type="entry name" value="Glycogen Phosphorylase B"/>
    <property type="match status" value="2"/>
</dbReference>
<dbReference type="PANTHER" id="PTHR48050:SF13">
    <property type="entry name" value="STEROL 3-BETA-GLUCOSYLTRANSFERASE UGT80A2"/>
    <property type="match status" value="1"/>
</dbReference>
<dbReference type="RefSeq" id="WP_044236153.1">
    <property type="nucleotide sequence ID" value="NZ_ASRX01000005.1"/>
</dbReference>
<dbReference type="Pfam" id="PF06722">
    <property type="entry name" value="EryCIII-like_C"/>
    <property type="match status" value="1"/>
</dbReference>
<name>A0A017TG35_9BACT</name>
<feature type="domain" description="Glycosyltransferase family 28 N-terminal" evidence="1">
    <location>
        <begin position="3"/>
        <end position="61"/>
    </location>
</feature>
<dbReference type="InterPro" id="IPR050426">
    <property type="entry name" value="Glycosyltransferase_28"/>
</dbReference>
<dbReference type="InterPro" id="IPR004276">
    <property type="entry name" value="GlycoTrans_28_N"/>
</dbReference>
<dbReference type="GO" id="GO:0033072">
    <property type="term" value="P:vancomycin biosynthetic process"/>
    <property type="evidence" value="ECO:0007669"/>
    <property type="project" value="UniProtKB-ARBA"/>
</dbReference>
<keyword evidence="3" id="KW-0808">Transferase</keyword>
<dbReference type="InterPro" id="IPR010610">
    <property type="entry name" value="EryCIII-like_C"/>
</dbReference>
<evidence type="ECO:0000259" key="2">
    <source>
        <dbReference type="Pfam" id="PF06722"/>
    </source>
</evidence>
<sequence length="431" mass="46367">MKITLLALGSRGDVQPSVALGKGLAARGHTVRVLAGTNFHPWIVKHGLETAPSSLDMQDIMRTEWGVAWAEKGTNPLLASRAVARIHEQFGWALTEDILHACEGAELILSSFTSDFQACSIAEATGALHISVPLQPSALATRHGPSSLAAVVPGKDSVLNQLFAKAMVEPTIWRWTGANVNRLRRERLRLPEHTRSTAFEALRRTPTLHGCSAHIAPRAPDWPADWQVTGYWFLDEAEPYAPPESLTRFLDAGEPPVCIGFGSMPASDPAALTRMFIDAISRSGRRAILLSGWAGLGGVPLPDTFFQIDSAPHDWLFPRVAAVVTHGGAGSVAASLRAGRPTLVVPHMSDQIYWGRRVAELQLGPSPIPRPRLRADRLAEAIALTSDPAIRRNAEAMGAKIRAEDGVTTAVDAIEGIIAARRPEGSSARGR</sequence>
<dbReference type="GO" id="GO:0005975">
    <property type="term" value="P:carbohydrate metabolic process"/>
    <property type="evidence" value="ECO:0007669"/>
    <property type="project" value="InterPro"/>
</dbReference>
<dbReference type="GO" id="GO:0008194">
    <property type="term" value="F:UDP-glycosyltransferase activity"/>
    <property type="evidence" value="ECO:0007669"/>
    <property type="project" value="InterPro"/>
</dbReference>
<evidence type="ECO:0000313" key="3">
    <source>
        <dbReference type="EMBL" id="EYF08199.1"/>
    </source>
</evidence>
<proteinExistence type="predicted"/>
<dbReference type="Pfam" id="PF03033">
    <property type="entry name" value="Glyco_transf_28"/>
    <property type="match status" value="1"/>
</dbReference>
<dbReference type="InterPro" id="IPR002213">
    <property type="entry name" value="UDP_glucos_trans"/>
</dbReference>
<dbReference type="OrthoDB" id="9805366at2"/>
<keyword evidence="4" id="KW-1185">Reference proteome</keyword>
<dbReference type="PANTHER" id="PTHR48050">
    <property type="entry name" value="STEROL 3-BETA-GLUCOSYLTRANSFERASE"/>
    <property type="match status" value="1"/>
</dbReference>
<feature type="domain" description="Erythromycin biosynthesis protein CIII-like C-terminal" evidence="2">
    <location>
        <begin position="301"/>
        <end position="404"/>
    </location>
</feature>
<dbReference type="SUPFAM" id="SSF53756">
    <property type="entry name" value="UDP-Glycosyltransferase/glycogen phosphorylase"/>
    <property type="match status" value="1"/>
</dbReference>